<comment type="caution">
    <text evidence="1">The sequence shown here is derived from an EMBL/GenBank/DDBJ whole genome shotgun (WGS) entry which is preliminary data.</text>
</comment>
<evidence type="ECO:0000313" key="1">
    <source>
        <dbReference type="EMBL" id="ELU36671.1"/>
    </source>
</evidence>
<dbReference type="Proteomes" id="UP000011668">
    <property type="component" value="Unassembled WGS sequence"/>
</dbReference>
<reference evidence="1 2" key="1">
    <citation type="journal article" date="2013" name="Nat. Commun.">
        <title>The evolution and pathogenic mechanisms of the rice sheath blight pathogen.</title>
        <authorList>
            <person name="Zheng A."/>
            <person name="Lin R."/>
            <person name="Xu L."/>
            <person name="Qin P."/>
            <person name="Tang C."/>
            <person name="Ai P."/>
            <person name="Zhang D."/>
            <person name="Liu Y."/>
            <person name="Sun Z."/>
            <person name="Feng H."/>
            <person name="Wang Y."/>
            <person name="Chen Y."/>
            <person name="Liang X."/>
            <person name="Fu R."/>
            <person name="Li Q."/>
            <person name="Zhang J."/>
            <person name="Yu X."/>
            <person name="Xie Z."/>
            <person name="Ding L."/>
            <person name="Guan P."/>
            <person name="Tang J."/>
            <person name="Liang Y."/>
            <person name="Wang S."/>
            <person name="Deng Q."/>
            <person name="Li S."/>
            <person name="Zhu J."/>
            <person name="Wang L."/>
            <person name="Liu H."/>
            <person name="Li P."/>
        </authorList>
    </citation>
    <scope>NUCLEOTIDE SEQUENCE [LARGE SCALE GENOMIC DNA]</scope>
    <source>
        <strain evidence="2">AG-1 IA</strain>
    </source>
</reference>
<accession>L8WEQ4</accession>
<evidence type="ECO:0000313" key="2">
    <source>
        <dbReference type="Proteomes" id="UP000011668"/>
    </source>
</evidence>
<protein>
    <submittedName>
        <fullName evidence="1">Uncharacterized protein</fullName>
    </submittedName>
</protein>
<organism evidence="1 2">
    <name type="scientific">Thanatephorus cucumeris (strain AG1-IA)</name>
    <name type="common">Rice sheath blight fungus</name>
    <name type="synonym">Rhizoctonia solani</name>
    <dbReference type="NCBI Taxonomy" id="983506"/>
    <lineage>
        <taxon>Eukaryota</taxon>
        <taxon>Fungi</taxon>
        <taxon>Dikarya</taxon>
        <taxon>Basidiomycota</taxon>
        <taxon>Agaricomycotina</taxon>
        <taxon>Agaricomycetes</taxon>
        <taxon>Cantharellales</taxon>
        <taxon>Ceratobasidiaceae</taxon>
        <taxon>Rhizoctonia</taxon>
        <taxon>Rhizoctonia solani AG-1</taxon>
    </lineage>
</organism>
<proteinExistence type="predicted"/>
<dbReference type="HOGENOM" id="CLU_1058376_0_0_1"/>
<dbReference type="AlphaFoldDB" id="L8WEQ4"/>
<name>L8WEQ4_THACA</name>
<sequence>MRIYPTLKRDSTAWLVARAESRQEVIRQDIYQSHVVSDLHMTHVVLSTTHVDSYDFRPFWSAHHSWVSLTTRPASLPCVSMLDIKLRSLSQHLCPASALCPDPEAADLKALINLYMTTNDPKWTPDVQLESIGSGHLWLSRNFEICVHLLNGQTRTCRPSCLPCNSHLDLDNPMCEFSIFASGPSLPLGPICPVPPISLSSTSVVHPVQLSEWIGYAALNVTKPVEWYLGTNGMYDDREDAYSCEPHDSGCAGPRHSVYQGIS</sequence>
<keyword evidence="2" id="KW-1185">Reference proteome</keyword>
<dbReference type="EMBL" id="AFRT01003147">
    <property type="protein sequence ID" value="ELU36671.1"/>
    <property type="molecule type" value="Genomic_DNA"/>
</dbReference>
<gene>
    <name evidence="1" type="ORF">AG1IA_09297</name>
</gene>